<dbReference type="Pfam" id="PF07502">
    <property type="entry name" value="MANEC"/>
    <property type="match status" value="1"/>
</dbReference>
<evidence type="ECO:0000256" key="9">
    <source>
        <dbReference type="ARBA" id="ARBA00023170"/>
    </source>
</evidence>
<feature type="compositionally biased region" description="Polar residues" evidence="13">
    <location>
        <begin position="434"/>
        <end position="445"/>
    </location>
</feature>
<feature type="compositionally biased region" description="Basic and acidic residues" evidence="13">
    <location>
        <begin position="61"/>
        <end position="86"/>
    </location>
</feature>
<dbReference type="Pfam" id="PF00057">
    <property type="entry name" value="Ldl_recept_a"/>
    <property type="match status" value="1"/>
</dbReference>
<dbReference type="CTD" id="84918"/>
<dbReference type="RefSeq" id="XP_020842256.1">
    <property type="nucleotide sequence ID" value="XM_020986597.1"/>
</dbReference>
<dbReference type="Gene3D" id="2.60.40.10">
    <property type="entry name" value="Immunoglobulins"/>
    <property type="match status" value="1"/>
</dbReference>
<evidence type="ECO:0000259" key="16">
    <source>
        <dbReference type="PROSITE" id="PS50093"/>
    </source>
</evidence>
<dbReference type="GO" id="GO:0016020">
    <property type="term" value="C:membrane"/>
    <property type="evidence" value="ECO:0007669"/>
    <property type="project" value="UniProtKB-SubCell"/>
</dbReference>
<evidence type="ECO:0000256" key="4">
    <source>
        <dbReference type="ARBA" id="ARBA00022692"/>
    </source>
</evidence>
<dbReference type="InterPro" id="IPR013783">
    <property type="entry name" value="Ig-like_fold"/>
</dbReference>
<evidence type="ECO:0000256" key="11">
    <source>
        <dbReference type="ARBA" id="ARBA00074260"/>
    </source>
</evidence>
<accession>A0A6P5KCG2</accession>
<sequence length="552" mass="59599">MAWAPPGSRTRGQQVQRLGLPLLFGMWLLGQAAGGQRSAPLAELRSSISGVEELLEEFRKQLQQEPPAREPDDSYDSRERPQHHAGAEAGCPGGGYTVKPDSIIRTKDSLGAGATFLTAPAAVRDWHQCVAACCAEPLCTVAVVELPQPQAAGDLNCYLFNCTYRGRNVCKFSLHRGYNSYSLSPATESHRNTTPRFGGPPGSGRGRQAAPLGSRKKPLQSSTSAAEAAAAASSPPQEYDEPPHSKAGQDVVLQLPTDWVTLDGRESTDDHAIIKYEWTLQQGDSSLDMKVPQSGILKLSHLQEGVYVFQLTVTDTAGQRSSDNVSVTVLPKAQTAVECLKVCSRYHFFCDDGCCIDITLACDGVDQCPDRSDEAFCQSVSPGRKTITHAAVSPAQQRTVGLTEDTNRSLPLQNIQKAVRKQLLTSAIADKNNHSVSQGPKNQMSALMPGAVSQQTATEPSTHSHSEPDSSSSGKDTDKKMGNYIPESKSNRLGEHPIPETGAVLPLALGLAITALLLLMIACRLRWVRQKLKKARPITSEESDYLINGMYL</sequence>
<dbReference type="FunFam" id="2.60.40.10:FF:000061">
    <property type="entry name" value="Dyslexia-associated protein KIAA0319 homolog"/>
    <property type="match status" value="1"/>
</dbReference>
<dbReference type="PROSITE" id="PS50068">
    <property type="entry name" value="LDLRA_2"/>
    <property type="match status" value="1"/>
</dbReference>
<feature type="domain" description="PKD" evidence="16">
    <location>
        <begin position="260"/>
        <end position="329"/>
    </location>
</feature>
<keyword evidence="19" id="KW-0449">Lipoprotein</keyword>
<evidence type="ECO:0000256" key="6">
    <source>
        <dbReference type="ARBA" id="ARBA00022989"/>
    </source>
</evidence>
<dbReference type="SMART" id="SM00192">
    <property type="entry name" value="LDLa"/>
    <property type="match status" value="1"/>
</dbReference>
<dbReference type="InterPro" id="IPR000601">
    <property type="entry name" value="PKD_dom"/>
</dbReference>
<dbReference type="PANTHER" id="PTHR46876">
    <property type="entry name" value="LOW-DENSITY LIPOPROTEIN RECEPTOR-RELATED PROTEIN 11"/>
    <property type="match status" value="1"/>
</dbReference>
<evidence type="ECO:0000259" key="17">
    <source>
        <dbReference type="PROSITE" id="PS50986"/>
    </source>
</evidence>
<keyword evidence="4 14" id="KW-0812">Transmembrane</keyword>
<dbReference type="SMART" id="SM00089">
    <property type="entry name" value="PKD"/>
    <property type="match status" value="1"/>
</dbReference>
<feature type="chain" id="PRO_5027877940" description="Low-density lipoprotein receptor-related protein 11" evidence="15">
    <location>
        <begin position="35"/>
        <end position="552"/>
    </location>
</feature>
<feature type="region of interest" description="Disordered" evidence="13">
    <location>
        <begin position="430"/>
        <end position="495"/>
    </location>
</feature>
<dbReference type="PROSITE" id="PS50093">
    <property type="entry name" value="PKD"/>
    <property type="match status" value="1"/>
</dbReference>
<keyword evidence="7 14" id="KW-0472">Membrane</keyword>
<dbReference type="GO" id="GO:0051219">
    <property type="term" value="F:phosphoprotein binding"/>
    <property type="evidence" value="ECO:0007669"/>
    <property type="project" value="Ensembl"/>
</dbReference>
<evidence type="ECO:0000256" key="3">
    <source>
        <dbReference type="ARBA" id="ARBA00022553"/>
    </source>
</evidence>
<dbReference type="InterPro" id="IPR011106">
    <property type="entry name" value="MANSC_N"/>
</dbReference>
<dbReference type="InterPro" id="IPR023415">
    <property type="entry name" value="LDLR_class-A_CS"/>
</dbReference>
<feature type="transmembrane region" description="Helical" evidence="14">
    <location>
        <begin position="503"/>
        <end position="527"/>
    </location>
</feature>
<evidence type="ECO:0000256" key="1">
    <source>
        <dbReference type="ARBA" id="ARBA00004479"/>
    </source>
</evidence>
<dbReference type="PROSITE" id="PS01209">
    <property type="entry name" value="LDLRA_1"/>
    <property type="match status" value="1"/>
</dbReference>
<keyword evidence="18" id="KW-1185">Reference proteome</keyword>
<dbReference type="Proteomes" id="UP000515140">
    <property type="component" value="Unplaced"/>
</dbReference>
<keyword evidence="10" id="KW-0325">Glycoprotein</keyword>
<dbReference type="InterPro" id="IPR022409">
    <property type="entry name" value="PKD/Chitinase_dom"/>
</dbReference>
<evidence type="ECO:0000256" key="14">
    <source>
        <dbReference type="SAM" id="Phobius"/>
    </source>
</evidence>
<evidence type="ECO:0000313" key="18">
    <source>
        <dbReference type="Proteomes" id="UP000515140"/>
    </source>
</evidence>
<evidence type="ECO:0000256" key="13">
    <source>
        <dbReference type="SAM" id="MobiDB-lite"/>
    </source>
</evidence>
<dbReference type="PANTHER" id="PTHR46876:SF1">
    <property type="entry name" value="LOW-DENSITY LIPOPROTEIN RECEPTOR-RELATED PROTEIN 11"/>
    <property type="match status" value="1"/>
</dbReference>
<dbReference type="InterPro" id="IPR036055">
    <property type="entry name" value="LDL_receptor-like_sf"/>
</dbReference>
<gene>
    <name evidence="19" type="primary">LRP11</name>
</gene>
<dbReference type="SMART" id="SM00765">
    <property type="entry name" value="MANEC"/>
    <property type="match status" value="1"/>
</dbReference>
<evidence type="ECO:0000256" key="5">
    <source>
        <dbReference type="ARBA" id="ARBA00022729"/>
    </source>
</evidence>
<comment type="subcellular location">
    <subcellularLocation>
        <location evidence="1">Membrane</location>
        <topology evidence="1">Single-pass type I membrane protein</topology>
    </subcellularLocation>
</comment>
<dbReference type="CDD" id="cd00146">
    <property type="entry name" value="PKD"/>
    <property type="match status" value="1"/>
</dbReference>
<dbReference type="SUPFAM" id="SSF49299">
    <property type="entry name" value="PKD domain"/>
    <property type="match status" value="1"/>
</dbReference>
<feature type="region of interest" description="Disordered" evidence="13">
    <location>
        <begin position="183"/>
        <end position="246"/>
    </location>
</feature>
<keyword evidence="6 14" id="KW-1133">Transmembrane helix</keyword>
<keyword evidence="5 15" id="KW-0732">Signal</keyword>
<feature type="compositionally biased region" description="Low complexity" evidence="13">
    <location>
        <begin position="221"/>
        <end position="234"/>
    </location>
</feature>
<keyword evidence="3" id="KW-0597">Phosphoprotein</keyword>
<reference evidence="19" key="1">
    <citation type="submission" date="2025-08" db="UniProtKB">
        <authorList>
            <consortium name="RefSeq"/>
        </authorList>
    </citation>
    <scope>IDENTIFICATION</scope>
    <source>
        <tissue evidence="19">Spleen</tissue>
    </source>
</reference>
<feature type="region of interest" description="Disordered" evidence="13">
    <location>
        <begin position="61"/>
        <end position="94"/>
    </location>
</feature>
<keyword evidence="9 19" id="KW-0675">Receptor</keyword>
<organism evidence="18 19">
    <name type="scientific">Phascolarctos cinereus</name>
    <name type="common">Koala</name>
    <dbReference type="NCBI Taxonomy" id="38626"/>
    <lineage>
        <taxon>Eukaryota</taxon>
        <taxon>Metazoa</taxon>
        <taxon>Chordata</taxon>
        <taxon>Craniata</taxon>
        <taxon>Vertebrata</taxon>
        <taxon>Euteleostomi</taxon>
        <taxon>Mammalia</taxon>
        <taxon>Metatheria</taxon>
        <taxon>Diprotodontia</taxon>
        <taxon>Phascolarctidae</taxon>
        <taxon>Phascolarctos</taxon>
    </lineage>
</organism>
<dbReference type="InterPro" id="IPR035986">
    <property type="entry name" value="PKD_dom_sf"/>
</dbReference>
<evidence type="ECO:0000256" key="2">
    <source>
        <dbReference type="ARBA" id="ARBA00009939"/>
    </source>
</evidence>
<dbReference type="SUPFAM" id="SSF57424">
    <property type="entry name" value="LDL receptor-like module"/>
    <property type="match status" value="1"/>
</dbReference>
<evidence type="ECO:0000256" key="8">
    <source>
        <dbReference type="ARBA" id="ARBA00023157"/>
    </source>
</evidence>
<dbReference type="AlphaFoldDB" id="A0A6P5KCG2"/>
<dbReference type="Pfam" id="PF22352">
    <property type="entry name" value="K319L-like_PKD"/>
    <property type="match status" value="1"/>
</dbReference>
<feature type="domain" description="MANSC" evidence="17">
    <location>
        <begin position="98"/>
        <end position="181"/>
    </location>
</feature>
<keyword evidence="8 12" id="KW-1015">Disulfide bond</keyword>
<proteinExistence type="inferred from homology"/>
<dbReference type="KEGG" id="pcw:110208543"/>
<evidence type="ECO:0000256" key="15">
    <source>
        <dbReference type="SAM" id="SignalP"/>
    </source>
</evidence>
<evidence type="ECO:0000313" key="19">
    <source>
        <dbReference type="RefSeq" id="XP_020842256.1"/>
    </source>
</evidence>
<protein>
    <recommendedName>
        <fullName evidence="11">Low-density lipoprotein receptor-related protein 11</fullName>
    </recommendedName>
</protein>
<evidence type="ECO:0000256" key="7">
    <source>
        <dbReference type="ARBA" id="ARBA00023136"/>
    </source>
</evidence>
<feature type="disulfide bond" evidence="12">
    <location>
        <begin position="350"/>
        <end position="368"/>
    </location>
</feature>
<evidence type="ECO:0000256" key="12">
    <source>
        <dbReference type="PROSITE-ProRule" id="PRU00124"/>
    </source>
</evidence>
<feature type="disulfide bond" evidence="12">
    <location>
        <begin position="343"/>
        <end position="355"/>
    </location>
</feature>
<comment type="similarity">
    <text evidence="2">Belongs to the LDLR family.</text>
</comment>
<dbReference type="Gene3D" id="4.10.400.10">
    <property type="entry name" value="Low-density Lipoprotein Receptor"/>
    <property type="match status" value="1"/>
</dbReference>
<dbReference type="InterPro" id="IPR013980">
    <property type="entry name" value="MANSC_dom"/>
</dbReference>
<dbReference type="InterPro" id="IPR002172">
    <property type="entry name" value="LDrepeatLR_classA_rpt"/>
</dbReference>
<dbReference type="GeneID" id="110208543"/>
<dbReference type="PROSITE" id="PS50986">
    <property type="entry name" value="MANSC"/>
    <property type="match status" value="1"/>
</dbReference>
<feature type="signal peptide" evidence="15">
    <location>
        <begin position="1"/>
        <end position="34"/>
    </location>
</feature>
<name>A0A6P5KCG2_PHACI</name>
<dbReference type="CDD" id="cd00112">
    <property type="entry name" value="LDLa"/>
    <property type="match status" value="1"/>
</dbReference>
<feature type="disulfide bond" evidence="12">
    <location>
        <begin position="362"/>
        <end position="377"/>
    </location>
</feature>
<dbReference type="FunCoup" id="A0A6P5KCG2">
    <property type="interactions" value="1049"/>
</dbReference>
<dbReference type="FunFam" id="4.10.400.10:FF:000067">
    <property type="entry name" value="Serine peptidase inhibitor, Kunitz type 1"/>
    <property type="match status" value="1"/>
</dbReference>
<evidence type="ECO:0000256" key="10">
    <source>
        <dbReference type="ARBA" id="ARBA00023180"/>
    </source>
</evidence>
<dbReference type="InParanoid" id="A0A6P5KCG2"/>